<dbReference type="PANTHER" id="PTHR13018:SF5">
    <property type="entry name" value="RE44586P"/>
    <property type="match status" value="1"/>
</dbReference>
<dbReference type="GO" id="GO:0005227">
    <property type="term" value="F:calcium-activated cation channel activity"/>
    <property type="evidence" value="ECO:0007669"/>
    <property type="project" value="InterPro"/>
</dbReference>
<feature type="transmembrane region" description="Helical" evidence="1">
    <location>
        <begin position="34"/>
        <end position="67"/>
    </location>
</feature>
<feature type="transmembrane region" description="Helical" evidence="1">
    <location>
        <begin position="681"/>
        <end position="705"/>
    </location>
</feature>
<name>A0AAD2CVJ2_EUPCR</name>
<dbReference type="InterPro" id="IPR045122">
    <property type="entry name" value="Csc1-like"/>
</dbReference>
<feature type="transmembrane region" description="Helical" evidence="1">
    <location>
        <begin position="555"/>
        <end position="576"/>
    </location>
</feature>
<keyword evidence="3" id="KW-1185">Reference proteome</keyword>
<feature type="transmembrane region" description="Helical" evidence="1">
    <location>
        <begin position="943"/>
        <end position="962"/>
    </location>
</feature>
<feature type="transmembrane region" description="Helical" evidence="1">
    <location>
        <begin position="213"/>
        <end position="232"/>
    </location>
</feature>
<organism evidence="2 3">
    <name type="scientific">Euplotes crassus</name>
    <dbReference type="NCBI Taxonomy" id="5936"/>
    <lineage>
        <taxon>Eukaryota</taxon>
        <taxon>Sar</taxon>
        <taxon>Alveolata</taxon>
        <taxon>Ciliophora</taxon>
        <taxon>Intramacronucleata</taxon>
        <taxon>Spirotrichea</taxon>
        <taxon>Hypotrichia</taxon>
        <taxon>Euplotida</taxon>
        <taxon>Euplotidae</taxon>
        <taxon>Moneuplotes</taxon>
    </lineage>
</organism>
<proteinExistence type="predicted"/>
<accession>A0AAD2CVJ2</accession>
<keyword evidence="1" id="KW-0472">Membrane</keyword>
<feature type="transmembrane region" description="Helical" evidence="1">
    <location>
        <begin position="726"/>
        <end position="750"/>
    </location>
</feature>
<dbReference type="GO" id="GO:0005886">
    <property type="term" value="C:plasma membrane"/>
    <property type="evidence" value="ECO:0007669"/>
    <property type="project" value="TreeGrafter"/>
</dbReference>
<feature type="transmembrane region" description="Helical" evidence="1">
    <location>
        <begin position="770"/>
        <end position="794"/>
    </location>
</feature>
<keyword evidence="1" id="KW-1133">Transmembrane helix</keyword>
<gene>
    <name evidence="2" type="ORF">ECRASSUSDP1_LOCUS14104</name>
</gene>
<evidence type="ECO:0000256" key="1">
    <source>
        <dbReference type="SAM" id="Phobius"/>
    </source>
</evidence>
<dbReference type="PANTHER" id="PTHR13018">
    <property type="entry name" value="PROBABLE MEMBRANE PROTEIN DUF221-RELATED"/>
    <property type="match status" value="1"/>
</dbReference>
<evidence type="ECO:0000313" key="2">
    <source>
        <dbReference type="EMBL" id="CAI2372771.1"/>
    </source>
</evidence>
<dbReference type="EMBL" id="CAMPGE010014075">
    <property type="protein sequence ID" value="CAI2372771.1"/>
    <property type="molecule type" value="Genomic_DNA"/>
</dbReference>
<protein>
    <submittedName>
        <fullName evidence="2">Uncharacterized protein</fullName>
    </submittedName>
</protein>
<reference evidence="2" key="1">
    <citation type="submission" date="2023-07" db="EMBL/GenBank/DDBJ databases">
        <authorList>
            <consortium name="AG Swart"/>
            <person name="Singh M."/>
            <person name="Singh A."/>
            <person name="Seah K."/>
            <person name="Emmerich C."/>
        </authorList>
    </citation>
    <scope>NUCLEOTIDE SEQUENCE</scope>
    <source>
        <strain evidence="2">DP1</strain>
    </source>
</reference>
<feature type="transmembrane region" description="Helical" evidence="1">
    <location>
        <begin position="851"/>
        <end position="867"/>
    </location>
</feature>
<comment type="caution">
    <text evidence="2">The sequence shown here is derived from an EMBL/GenBank/DDBJ whole genome shotgun (WGS) entry which is preliminary data.</text>
</comment>
<sequence length="1137" mass="132802">MSAAMDIGKANKEKERYNKIRTQKMKAKKGFLTLGYGFVAYFNFLEFIILIFTALTLLSLPSFYFYWNFREVQDENIGWMNKLSMGNLGYSHALCRDVHLGVGKLTLSCSTGVIKDVVSFGIIPENSKTLDACLPTEETEVCSSVLNEDELTEIINHECLDKKLCTLDVSSYVNQTIDQNPVCTGTEARFYTQVFCKALDEEEIEARKSIQFILIWTTIISALLYFIGFEFIDSYAESKLEEYDQITTTTSDFTAIYKIPPALYENFRQNIYPQLNDNMQRTRKKTLAPIMAFKGFLIDGIVRQLSDDDPEGSRPVFSTGEKDHPSFIHGEFNKDIKVNQDAQDNDFFGLDNRRRENLSEIGNHRFVEVEVKMKQDESHNPTPKEAPIMTKKATVKRSTSTRSEKLKLNKKRTEFISRKGSKGNLEDYFSKTKDIEIADIHFSFKNREVLHLLGERGKAILDNNHEMKVLIQNEILTLIKKDYEIYTTPVCAFITFANEESYLRATELNKVRIGNKSYYKKHWQGHPLYFKPALEPSSILWENQYVPQSEKAWKIIISLMVVFLILFASFVFLFYAQKEIYDYMNVYPYIDCDSIVKTYGDSLEHYGVLEWVYLKETLHSKDLTSSTGTLSCFCNQHSLKHGVLATMKSQHYTINKEDVFVGGHICYDWQSGKTLVTFLDIIITLFICFADIILRNIVVILIRWVNFRSMNIESATIQVILFVSQYLNNGLSLMLVGINCDELLGIRIFFLDGRYPDFTNRWFNELSNFFITPMYINIFVPFIEFGILYLIYIIKKRLDKGWTQNIYSTKCKSMGQYINKMSGPTNDIFDGYSYIMVIIWINMYFGVGLPLLFPLTLISAIITYAFEKIKTVYWYKKSSMLNDRLNKNAIKTCKWAVILYCFAGYWFLTNKQIFYDEVTAKSKRSDIVITNHTYGTIEIDQSFPLLMVFFILLAYMIFHSIYSSVSSLIKTDTMNQYLRSVEDLFTYYDSLDQHDLKTLVLEEEHNRSILDYSKLNDNILKKYKLSRSKRLKSFKNLSSMQNEIVDDKTIFNNFTYDLLMDTRYIDLYQYVPVIYRDINQPFKQEYRDSEFVRKCTDLAYFYNINDFFNTKVDQRMSVIRRMDYTFKKMGSLSIKSV</sequence>
<dbReference type="AlphaFoldDB" id="A0AAD2CVJ2"/>
<keyword evidence="1" id="KW-0812">Transmembrane</keyword>
<evidence type="ECO:0000313" key="3">
    <source>
        <dbReference type="Proteomes" id="UP001295684"/>
    </source>
</evidence>
<dbReference type="Proteomes" id="UP001295684">
    <property type="component" value="Unassembled WGS sequence"/>
</dbReference>